<sequence>MYHLRAIRGKVQAHGPSSTAVGFNDLPNDIIAEVFKAIPTVGLPPVTCHKADWPEGVPMHEEFQQRRRVPRTVLRVCRLWRQVGKENPPMWSMIKVVLAQNQDVSTNRQTVMVHNQAEVDTLAELALSQPIQLCFGTSSKVARHSLPTPFRIDGLLEKVSAVLLDSACPNLLSTFSALLLPNLSSVHVGDSRQFNTGRSMGSMEWHYFAEARFWMSKVGTKKLVWSATNYRGLSVGLDWGGLTELRICNRYLTLSEWDLCGLLEDCTSLQTLGCLFSPYSQLPCRINRSESVIGARTLPVRNTSLVTLLLGQATEVPHGRTPNYHQQVLAGLELPNLEHLVVEPSQMAYDPQVRWMANPATVGAVESLQLCCGSVDDSTMAAILRAMPRLRDLTLAAYPCPGLQDDTEIIGFGIEDCTLNVVRESARNLRSFKAFGESWLSTRALGNFVRRQTSLASLTIGVWGGGSTDQLKALSTEFPTVEMRCGMAIRCIGSPGLRPRMAPNFASNPSDSEGEGANYYAVTISTMTYGDKRECSQPPMLCEECGGVHIGISIDPKAYGEAIGYYPTVSEPRRPNLVKEVGFTEIDEAVARQPEGIDIEVQSFHRT</sequence>
<accession>A0A4Y7S224</accession>
<proteinExistence type="predicted"/>
<dbReference type="EMBL" id="QPFP01000385">
    <property type="protein sequence ID" value="TEB14598.1"/>
    <property type="molecule type" value="Genomic_DNA"/>
</dbReference>
<evidence type="ECO:0008006" key="3">
    <source>
        <dbReference type="Google" id="ProtNLM"/>
    </source>
</evidence>
<dbReference type="Gene3D" id="3.80.10.10">
    <property type="entry name" value="Ribonuclease Inhibitor"/>
    <property type="match status" value="1"/>
</dbReference>
<protein>
    <recommendedName>
        <fullName evidence="3">F-box domain-containing protein</fullName>
    </recommendedName>
</protein>
<organism evidence="1 2">
    <name type="scientific">Coprinellus micaceus</name>
    <name type="common">Glistening ink-cap mushroom</name>
    <name type="synonym">Coprinus micaceus</name>
    <dbReference type="NCBI Taxonomy" id="71717"/>
    <lineage>
        <taxon>Eukaryota</taxon>
        <taxon>Fungi</taxon>
        <taxon>Dikarya</taxon>
        <taxon>Basidiomycota</taxon>
        <taxon>Agaricomycotina</taxon>
        <taxon>Agaricomycetes</taxon>
        <taxon>Agaricomycetidae</taxon>
        <taxon>Agaricales</taxon>
        <taxon>Agaricineae</taxon>
        <taxon>Psathyrellaceae</taxon>
        <taxon>Coprinellus</taxon>
    </lineage>
</organism>
<name>A0A4Y7S224_COPMI</name>
<keyword evidence="2" id="KW-1185">Reference proteome</keyword>
<dbReference type="InterPro" id="IPR032675">
    <property type="entry name" value="LRR_dom_sf"/>
</dbReference>
<evidence type="ECO:0000313" key="2">
    <source>
        <dbReference type="Proteomes" id="UP000298030"/>
    </source>
</evidence>
<reference evidence="1 2" key="1">
    <citation type="journal article" date="2019" name="Nat. Ecol. Evol.">
        <title>Megaphylogeny resolves global patterns of mushroom evolution.</title>
        <authorList>
            <person name="Varga T."/>
            <person name="Krizsan K."/>
            <person name="Foldi C."/>
            <person name="Dima B."/>
            <person name="Sanchez-Garcia M."/>
            <person name="Sanchez-Ramirez S."/>
            <person name="Szollosi G.J."/>
            <person name="Szarkandi J.G."/>
            <person name="Papp V."/>
            <person name="Albert L."/>
            <person name="Andreopoulos W."/>
            <person name="Angelini C."/>
            <person name="Antonin V."/>
            <person name="Barry K.W."/>
            <person name="Bougher N.L."/>
            <person name="Buchanan P."/>
            <person name="Buyck B."/>
            <person name="Bense V."/>
            <person name="Catcheside P."/>
            <person name="Chovatia M."/>
            <person name="Cooper J."/>
            <person name="Damon W."/>
            <person name="Desjardin D."/>
            <person name="Finy P."/>
            <person name="Geml J."/>
            <person name="Haridas S."/>
            <person name="Hughes K."/>
            <person name="Justo A."/>
            <person name="Karasinski D."/>
            <person name="Kautmanova I."/>
            <person name="Kiss B."/>
            <person name="Kocsube S."/>
            <person name="Kotiranta H."/>
            <person name="LaButti K.M."/>
            <person name="Lechner B.E."/>
            <person name="Liimatainen K."/>
            <person name="Lipzen A."/>
            <person name="Lukacs Z."/>
            <person name="Mihaltcheva S."/>
            <person name="Morgado L.N."/>
            <person name="Niskanen T."/>
            <person name="Noordeloos M.E."/>
            <person name="Ohm R.A."/>
            <person name="Ortiz-Santana B."/>
            <person name="Ovrebo C."/>
            <person name="Racz N."/>
            <person name="Riley R."/>
            <person name="Savchenko A."/>
            <person name="Shiryaev A."/>
            <person name="Soop K."/>
            <person name="Spirin V."/>
            <person name="Szebenyi C."/>
            <person name="Tomsovsky M."/>
            <person name="Tulloss R.E."/>
            <person name="Uehling J."/>
            <person name="Grigoriev I.V."/>
            <person name="Vagvolgyi C."/>
            <person name="Papp T."/>
            <person name="Martin F.M."/>
            <person name="Miettinen O."/>
            <person name="Hibbett D.S."/>
            <person name="Nagy L.G."/>
        </authorList>
    </citation>
    <scope>NUCLEOTIDE SEQUENCE [LARGE SCALE GENOMIC DNA]</scope>
    <source>
        <strain evidence="1 2">FP101781</strain>
    </source>
</reference>
<comment type="caution">
    <text evidence="1">The sequence shown here is derived from an EMBL/GenBank/DDBJ whole genome shotgun (WGS) entry which is preliminary data.</text>
</comment>
<dbReference type="AlphaFoldDB" id="A0A4Y7S224"/>
<dbReference type="Proteomes" id="UP000298030">
    <property type="component" value="Unassembled WGS sequence"/>
</dbReference>
<evidence type="ECO:0000313" key="1">
    <source>
        <dbReference type="EMBL" id="TEB14598.1"/>
    </source>
</evidence>
<gene>
    <name evidence="1" type="ORF">FA13DRAFT_1721502</name>
</gene>